<organism evidence="3 4">
    <name type="scientific">Haloarcula quadrata</name>
    <dbReference type="NCBI Taxonomy" id="182779"/>
    <lineage>
        <taxon>Archaea</taxon>
        <taxon>Methanobacteriati</taxon>
        <taxon>Methanobacteriota</taxon>
        <taxon>Stenosarchaea group</taxon>
        <taxon>Halobacteria</taxon>
        <taxon>Halobacteriales</taxon>
        <taxon>Haloarculaceae</taxon>
        <taxon>Haloarcula</taxon>
    </lineage>
</organism>
<name>A0A495RA02_9EURY</name>
<keyword evidence="1" id="KW-0812">Transmembrane</keyword>
<dbReference type="AlphaFoldDB" id="A0A495RA02"/>
<accession>A0A495RA02</accession>
<feature type="transmembrane region" description="Helical" evidence="1">
    <location>
        <begin position="25"/>
        <end position="45"/>
    </location>
</feature>
<dbReference type="EMBL" id="RBWW01000001">
    <property type="protein sequence ID" value="RKS84122.1"/>
    <property type="molecule type" value="Genomic_DNA"/>
</dbReference>
<protein>
    <recommendedName>
        <fullName evidence="2">DUF8119 domain-containing protein</fullName>
    </recommendedName>
</protein>
<keyword evidence="4" id="KW-1185">Reference proteome</keyword>
<gene>
    <name evidence="3" type="ORF">BDK61_3523</name>
</gene>
<evidence type="ECO:0000256" key="1">
    <source>
        <dbReference type="SAM" id="Phobius"/>
    </source>
</evidence>
<feature type="domain" description="DUF8119" evidence="2">
    <location>
        <begin position="8"/>
        <end position="78"/>
    </location>
</feature>
<feature type="transmembrane region" description="Helical" evidence="1">
    <location>
        <begin position="51"/>
        <end position="71"/>
    </location>
</feature>
<evidence type="ECO:0000259" key="2">
    <source>
        <dbReference type="Pfam" id="PF26436"/>
    </source>
</evidence>
<reference evidence="3 4" key="1">
    <citation type="submission" date="2018-10" db="EMBL/GenBank/DDBJ databases">
        <title>Genomic Encyclopedia of Archaeal and Bacterial Type Strains, Phase II (KMG-II): from individual species to whole genera.</title>
        <authorList>
            <person name="Goeker M."/>
        </authorList>
    </citation>
    <scope>NUCLEOTIDE SEQUENCE [LARGE SCALE GENOMIC DNA]</scope>
    <source>
        <strain evidence="3 4">DSM 11927</strain>
    </source>
</reference>
<dbReference type="InterPro" id="IPR058432">
    <property type="entry name" value="DUF8119"/>
</dbReference>
<keyword evidence="1" id="KW-1133">Transmembrane helix</keyword>
<keyword evidence="1" id="KW-0472">Membrane</keyword>
<evidence type="ECO:0000313" key="3">
    <source>
        <dbReference type="EMBL" id="RKS84122.1"/>
    </source>
</evidence>
<comment type="caution">
    <text evidence="3">The sequence shown here is derived from an EMBL/GenBank/DDBJ whole genome shotgun (WGS) entry which is preliminary data.</text>
</comment>
<dbReference type="Proteomes" id="UP000268233">
    <property type="component" value="Unassembled WGS sequence"/>
</dbReference>
<dbReference type="Pfam" id="PF26436">
    <property type="entry name" value="DUF8119"/>
    <property type="match status" value="1"/>
</dbReference>
<sequence length="78" mass="8942">MDDTRPPMSVVDTLRNHVRDHKRGMFVDLVFAIAWVTAVSVIFDLLSAPQWAYYLTLAAGVVAYYGFFWSLELAMEQQ</sequence>
<evidence type="ECO:0000313" key="4">
    <source>
        <dbReference type="Proteomes" id="UP000268233"/>
    </source>
</evidence>
<proteinExistence type="predicted"/>